<dbReference type="CDD" id="cd07989">
    <property type="entry name" value="LPLAT_AGPAT-like"/>
    <property type="match status" value="1"/>
</dbReference>
<dbReference type="PANTHER" id="PTHR10434:SF40">
    <property type="entry name" value="1-ACYL-SN-GLYCEROL-3-PHOSPHATE ACYLTRANSFERASE"/>
    <property type="match status" value="1"/>
</dbReference>
<evidence type="ECO:0000256" key="1">
    <source>
        <dbReference type="ARBA" id="ARBA00005189"/>
    </source>
</evidence>
<dbReference type="AlphaFoldDB" id="A0A7V7TYB4"/>
<reference evidence="7 8" key="1">
    <citation type="submission" date="2019-09" db="EMBL/GenBank/DDBJ databases">
        <title>YIM 132180 draft genome.</title>
        <authorList>
            <person name="Zhang K."/>
        </authorList>
    </citation>
    <scope>NUCLEOTIDE SEQUENCE [LARGE SCALE GENOMIC DNA]</scope>
    <source>
        <strain evidence="7 8">YIM 132180</strain>
    </source>
</reference>
<name>A0A7V7TYB4_9HYPH</name>
<evidence type="ECO:0000313" key="7">
    <source>
        <dbReference type="EMBL" id="KAB0677030.1"/>
    </source>
</evidence>
<organism evidence="7 8">
    <name type="scientific">Plantimonas leprariae</name>
    <dbReference type="NCBI Taxonomy" id="2615207"/>
    <lineage>
        <taxon>Bacteria</taxon>
        <taxon>Pseudomonadati</taxon>
        <taxon>Pseudomonadota</taxon>
        <taxon>Alphaproteobacteria</taxon>
        <taxon>Hyphomicrobiales</taxon>
        <taxon>Aurantimonadaceae</taxon>
        <taxon>Plantimonas</taxon>
    </lineage>
</organism>
<evidence type="ECO:0000259" key="6">
    <source>
        <dbReference type="SMART" id="SM00563"/>
    </source>
</evidence>
<evidence type="ECO:0000256" key="2">
    <source>
        <dbReference type="ARBA" id="ARBA00022679"/>
    </source>
</evidence>
<dbReference type="InterPro" id="IPR002123">
    <property type="entry name" value="Plipid/glycerol_acylTrfase"/>
</dbReference>
<evidence type="ECO:0000313" key="8">
    <source>
        <dbReference type="Proteomes" id="UP000432089"/>
    </source>
</evidence>
<keyword evidence="8" id="KW-1185">Reference proteome</keyword>
<feature type="transmembrane region" description="Helical" evidence="5">
    <location>
        <begin position="7"/>
        <end position="28"/>
    </location>
</feature>
<keyword evidence="5" id="KW-0812">Transmembrane</keyword>
<feature type="region of interest" description="Disordered" evidence="4">
    <location>
        <begin position="255"/>
        <end position="285"/>
    </location>
</feature>
<protein>
    <submittedName>
        <fullName evidence="7">1-acyl-sn-glycerol-3-phosphate acyltransferase</fullName>
    </submittedName>
</protein>
<keyword evidence="5" id="KW-0472">Membrane</keyword>
<comment type="caution">
    <text evidence="7">The sequence shown here is derived from an EMBL/GenBank/DDBJ whole genome shotgun (WGS) entry which is preliminary data.</text>
</comment>
<evidence type="ECO:0000256" key="5">
    <source>
        <dbReference type="SAM" id="Phobius"/>
    </source>
</evidence>
<evidence type="ECO:0000256" key="3">
    <source>
        <dbReference type="ARBA" id="ARBA00023315"/>
    </source>
</evidence>
<keyword evidence="2 7" id="KW-0808">Transferase</keyword>
<dbReference type="SUPFAM" id="SSF69593">
    <property type="entry name" value="Glycerol-3-phosphate (1)-acyltransferase"/>
    <property type="match status" value="1"/>
</dbReference>
<dbReference type="SMART" id="SM00563">
    <property type="entry name" value="PlsC"/>
    <property type="match status" value="1"/>
</dbReference>
<dbReference type="PANTHER" id="PTHR10434">
    <property type="entry name" value="1-ACYL-SN-GLYCEROL-3-PHOSPHATE ACYLTRANSFERASE"/>
    <property type="match status" value="1"/>
</dbReference>
<keyword evidence="5" id="KW-1133">Transmembrane helix</keyword>
<gene>
    <name evidence="7" type="ORF">F6X38_19390</name>
</gene>
<sequence length="285" mass="31363">MTALRSAAFGVLLYGYLILFLVVFLPVFHFSGDDFAWNATRRWGRSAMRLHRFVVGTDAVFEGLGNVPAGAAIVASKHQSYWETLGFVTVLDRPAFILKKELMRLPLFGTYMRRLGMIPVDRTRRGATMQSMMEGARRAAAQGRPIVIFPEGTRTKPGVAADPRPGVFFLCDELKVPVIPAALNSGLYWPRDKGLYRPGTIRVRFLPALPQGLARPDFLQRLKRDMEGAALELLARAHADDPDLPLPQAAAEALAGETLQSRATTASSQRSVSPSPTISANEERT</sequence>
<feature type="domain" description="Phospholipid/glycerol acyltransferase" evidence="6">
    <location>
        <begin position="72"/>
        <end position="186"/>
    </location>
</feature>
<dbReference type="EMBL" id="VZDO01000019">
    <property type="protein sequence ID" value="KAB0677030.1"/>
    <property type="molecule type" value="Genomic_DNA"/>
</dbReference>
<dbReference type="Proteomes" id="UP000432089">
    <property type="component" value="Unassembled WGS sequence"/>
</dbReference>
<comment type="pathway">
    <text evidence="1">Lipid metabolism.</text>
</comment>
<accession>A0A7V7TYB4</accession>
<dbReference type="RefSeq" id="WP_150972632.1">
    <property type="nucleotide sequence ID" value="NZ_VZDO01000019.1"/>
</dbReference>
<proteinExistence type="predicted"/>
<keyword evidence="3 7" id="KW-0012">Acyltransferase</keyword>
<dbReference type="GO" id="GO:0006654">
    <property type="term" value="P:phosphatidic acid biosynthetic process"/>
    <property type="evidence" value="ECO:0007669"/>
    <property type="project" value="TreeGrafter"/>
</dbReference>
<dbReference type="Pfam" id="PF01553">
    <property type="entry name" value="Acyltransferase"/>
    <property type="match status" value="1"/>
</dbReference>
<feature type="compositionally biased region" description="Polar residues" evidence="4">
    <location>
        <begin position="258"/>
        <end position="285"/>
    </location>
</feature>
<dbReference type="GO" id="GO:0003841">
    <property type="term" value="F:1-acylglycerol-3-phosphate O-acyltransferase activity"/>
    <property type="evidence" value="ECO:0007669"/>
    <property type="project" value="TreeGrafter"/>
</dbReference>
<evidence type="ECO:0000256" key="4">
    <source>
        <dbReference type="SAM" id="MobiDB-lite"/>
    </source>
</evidence>